<evidence type="ECO:0000313" key="12">
    <source>
        <dbReference type="WBParaSite" id="SSTP_0001205300.1"/>
    </source>
</evidence>
<comment type="similarity">
    <text evidence="2">Belongs to the SNAPC3/SRD2 family.</text>
</comment>
<dbReference type="Pfam" id="PF12251">
    <property type="entry name" value="SNAPC3"/>
    <property type="match status" value="1"/>
</dbReference>
<evidence type="ECO:0000256" key="1">
    <source>
        <dbReference type="ARBA" id="ARBA00004123"/>
    </source>
</evidence>
<dbReference type="GO" id="GO:0042795">
    <property type="term" value="P:snRNA transcription by RNA polymerase II"/>
    <property type="evidence" value="ECO:0007669"/>
    <property type="project" value="TreeGrafter"/>
</dbReference>
<evidence type="ECO:0000256" key="9">
    <source>
        <dbReference type="ARBA" id="ARBA00025958"/>
    </source>
</evidence>
<dbReference type="Proteomes" id="UP000035681">
    <property type="component" value="Unplaced"/>
</dbReference>
<evidence type="ECO:0000256" key="7">
    <source>
        <dbReference type="ARBA" id="ARBA00023242"/>
    </source>
</evidence>
<comment type="subcellular location">
    <subcellularLocation>
        <location evidence="1">Nucleus</location>
    </subcellularLocation>
</comment>
<keyword evidence="4" id="KW-0805">Transcription regulation</keyword>
<keyword evidence="7" id="KW-0539">Nucleus</keyword>
<keyword evidence="5" id="KW-0238">DNA-binding</keyword>
<dbReference type="GO" id="GO:0000978">
    <property type="term" value="F:RNA polymerase II cis-regulatory region sequence-specific DNA binding"/>
    <property type="evidence" value="ECO:0007669"/>
    <property type="project" value="TreeGrafter"/>
</dbReference>
<sequence>MSFDKVFLRVNPGSFSLPIVASEFLDHAVQQRKILKEFLDTGEDVVPKDLIYKKFKKKLNIPKNNVITEDYFVNRLIDEKYVAQEEDHPRALVMDKKDIVLFPSSEESNIETSREKRIKNNKRFAMKGLDDVSLSFHRDNTDDELPSIKKRKAAKFIHGNYELEMNERSLTSFLRWKEKWCTNILICQDLMYQDFIDESAVENKRYKLYDKGIQSFLCVMDTSDRDKDFIKFIKLLDGDTKIAGIAASNVESAKKEYFNKYPKIQSYDTVFKDEDVILNKRCIDCFLKKKIYLSNHLNLSEYRKKLKYYNSHMEFLQNTYPEVNTNLPDDFIVTVSFYRPMMNRWKRPNYPKRTVHFIEEKKYQFRGENTVLDIRDTILCSWDVVNTKLASDDFLKLEECFGYIMPSSFIFIHDTFYIDMCRPNAKNLAARVLNFFEKRSHFLTESLKIKSMSDTKIKDLTFRLNCPYVFVHMGGNCEHTFSFNDLRLISPNDYLKLETYPIIRYELIKPRRCNYCKKSTPCFVIMEDNISPKLPALCCQFCFDYLFADKKGILKKDVVAYSYIDKVHHKC</sequence>
<dbReference type="GO" id="GO:0042796">
    <property type="term" value="P:snRNA transcription by RNA polymerase III"/>
    <property type="evidence" value="ECO:0007669"/>
    <property type="project" value="TreeGrafter"/>
</dbReference>
<dbReference type="GO" id="GO:0019185">
    <property type="term" value="C:snRNA-activating protein complex"/>
    <property type="evidence" value="ECO:0007669"/>
    <property type="project" value="TreeGrafter"/>
</dbReference>
<evidence type="ECO:0000256" key="6">
    <source>
        <dbReference type="ARBA" id="ARBA00023163"/>
    </source>
</evidence>
<evidence type="ECO:0000313" key="11">
    <source>
        <dbReference type="Proteomes" id="UP000035681"/>
    </source>
</evidence>
<organism evidence="12">
    <name type="scientific">Strongyloides stercoralis</name>
    <name type="common">Threadworm</name>
    <dbReference type="NCBI Taxonomy" id="6248"/>
    <lineage>
        <taxon>Eukaryota</taxon>
        <taxon>Metazoa</taxon>
        <taxon>Ecdysozoa</taxon>
        <taxon>Nematoda</taxon>
        <taxon>Chromadorea</taxon>
        <taxon>Rhabditida</taxon>
        <taxon>Tylenchina</taxon>
        <taxon>Panagrolaimomorpha</taxon>
        <taxon>Strongyloidoidea</taxon>
        <taxon>Strongyloididae</taxon>
        <taxon>Strongyloides</taxon>
    </lineage>
</organism>
<dbReference type="InterPro" id="IPR022042">
    <property type="entry name" value="snRNA-activating_su3"/>
</dbReference>
<proteinExistence type="inferred from homology"/>
<dbReference type="PANTHER" id="PTHR13421:SF16">
    <property type="entry name" value="SNRNA-ACTIVATING PROTEIN COMPLEX SUBUNIT 3"/>
    <property type="match status" value="1"/>
</dbReference>
<comment type="function">
    <text evidence="8">Part of the SNAPc complex required for the transcription of both RNA polymerase II and III small-nuclear RNA genes. Binds to the proximal sequence element (PSE), a non-TATA-box basal promoter element common to these 2 types of genes. Recruits TBP and BRF2 to the U6 snRNA TATA box.</text>
</comment>
<dbReference type="STRING" id="6248.A0A0K0ERH3"/>
<dbReference type="GO" id="GO:0005634">
    <property type="term" value="C:nucleus"/>
    <property type="evidence" value="ECO:0007669"/>
    <property type="project" value="UniProtKB-SubCell"/>
</dbReference>
<dbReference type="GO" id="GO:0003681">
    <property type="term" value="F:bent DNA binding"/>
    <property type="evidence" value="ECO:0007669"/>
    <property type="project" value="TreeGrafter"/>
</dbReference>
<dbReference type="WBParaSite" id="TCONS_00002542.p1">
    <property type="protein sequence ID" value="TCONS_00002542.p1"/>
    <property type="gene ID" value="XLOC_002382"/>
</dbReference>
<name>A0A0K0ERH3_STRER</name>
<evidence type="ECO:0000256" key="10">
    <source>
        <dbReference type="ARBA" id="ARBA00029606"/>
    </source>
</evidence>
<accession>A0A0K0ERH3</accession>
<dbReference type="GO" id="GO:0001046">
    <property type="term" value="F:core promoter sequence-specific DNA binding"/>
    <property type="evidence" value="ECO:0007669"/>
    <property type="project" value="TreeGrafter"/>
</dbReference>
<dbReference type="WBParaSite" id="SSTP_0001205300.1">
    <property type="protein sequence ID" value="SSTP_0001205300.1"/>
    <property type="gene ID" value="SSTP_0001205300"/>
</dbReference>
<dbReference type="PANTHER" id="PTHR13421">
    <property type="entry name" value="SNRNA-ACTIVATING PROTEIN COMPLEX SUBUNIT 3"/>
    <property type="match status" value="1"/>
</dbReference>
<evidence type="ECO:0000256" key="3">
    <source>
        <dbReference type="ARBA" id="ARBA00013634"/>
    </source>
</evidence>
<reference evidence="12" key="1">
    <citation type="submission" date="2015-08" db="UniProtKB">
        <authorList>
            <consortium name="WormBaseParasite"/>
        </authorList>
    </citation>
    <scope>IDENTIFICATION</scope>
</reference>
<comment type="subunit">
    <text evidence="9">Part of the SNAPc complex composed of 5 subunits: SNAPC1, SNAPC2, SNAPC3, SNAPC4 and SNAPC5. SNAPC3 interacts with SNAPC1.</text>
</comment>
<evidence type="ECO:0000256" key="4">
    <source>
        <dbReference type="ARBA" id="ARBA00023015"/>
    </source>
</evidence>
<dbReference type="GO" id="GO:0001006">
    <property type="term" value="F:RNA polymerase III type 3 promoter sequence-specific DNA binding"/>
    <property type="evidence" value="ECO:0007669"/>
    <property type="project" value="TreeGrafter"/>
</dbReference>
<keyword evidence="11" id="KW-1185">Reference proteome</keyword>
<evidence type="ECO:0000256" key="5">
    <source>
        <dbReference type="ARBA" id="ARBA00023125"/>
    </source>
</evidence>
<evidence type="ECO:0000256" key="8">
    <source>
        <dbReference type="ARBA" id="ARBA00025193"/>
    </source>
</evidence>
<dbReference type="AlphaFoldDB" id="A0A0K0ERH3"/>
<protein>
    <recommendedName>
        <fullName evidence="3">snRNA-activating protein complex subunit 3</fullName>
    </recommendedName>
    <alternativeName>
        <fullName evidence="10">Small nuclear RNA-activating complex polypeptide 3</fullName>
    </alternativeName>
</protein>
<evidence type="ECO:0000256" key="2">
    <source>
        <dbReference type="ARBA" id="ARBA00010410"/>
    </source>
</evidence>
<keyword evidence="6" id="KW-0804">Transcription</keyword>